<gene>
    <name evidence="2" type="ORF">E2C01_005713</name>
</gene>
<feature type="region of interest" description="Disordered" evidence="1">
    <location>
        <begin position="36"/>
        <end position="59"/>
    </location>
</feature>
<reference evidence="2 3" key="1">
    <citation type="submission" date="2019-05" db="EMBL/GenBank/DDBJ databases">
        <title>Another draft genome of Portunus trituberculatus and its Hox gene families provides insights of decapod evolution.</title>
        <authorList>
            <person name="Jeong J.-H."/>
            <person name="Song I."/>
            <person name="Kim S."/>
            <person name="Choi T."/>
            <person name="Kim D."/>
            <person name="Ryu S."/>
            <person name="Kim W."/>
        </authorList>
    </citation>
    <scope>NUCLEOTIDE SEQUENCE [LARGE SCALE GENOMIC DNA]</scope>
    <source>
        <tissue evidence="2">Muscle</tissue>
    </source>
</reference>
<comment type="caution">
    <text evidence="2">The sequence shown here is derived from an EMBL/GenBank/DDBJ whole genome shotgun (WGS) entry which is preliminary data.</text>
</comment>
<accession>A0A5B7CV31</accession>
<keyword evidence="3" id="KW-1185">Reference proteome</keyword>
<name>A0A5B7CV31_PORTR</name>
<organism evidence="2 3">
    <name type="scientific">Portunus trituberculatus</name>
    <name type="common">Swimming crab</name>
    <name type="synonym">Neptunus trituberculatus</name>
    <dbReference type="NCBI Taxonomy" id="210409"/>
    <lineage>
        <taxon>Eukaryota</taxon>
        <taxon>Metazoa</taxon>
        <taxon>Ecdysozoa</taxon>
        <taxon>Arthropoda</taxon>
        <taxon>Crustacea</taxon>
        <taxon>Multicrustacea</taxon>
        <taxon>Malacostraca</taxon>
        <taxon>Eumalacostraca</taxon>
        <taxon>Eucarida</taxon>
        <taxon>Decapoda</taxon>
        <taxon>Pleocyemata</taxon>
        <taxon>Brachyura</taxon>
        <taxon>Eubrachyura</taxon>
        <taxon>Portunoidea</taxon>
        <taxon>Portunidae</taxon>
        <taxon>Portuninae</taxon>
        <taxon>Portunus</taxon>
    </lineage>
</organism>
<evidence type="ECO:0000313" key="3">
    <source>
        <dbReference type="Proteomes" id="UP000324222"/>
    </source>
</evidence>
<dbReference type="AlphaFoldDB" id="A0A5B7CV31"/>
<dbReference type="Proteomes" id="UP000324222">
    <property type="component" value="Unassembled WGS sequence"/>
</dbReference>
<protein>
    <submittedName>
        <fullName evidence="2">Uncharacterized protein</fullName>
    </submittedName>
</protein>
<proteinExistence type="predicted"/>
<evidence type="ECO:0000256" key="1">
    <source>
        <dbReference type="SAM" id="MobiDB-lite"/>
    </source>
</evidence>
<sequence>MRGADWSSVVAWRDRGSLGGVMLPLCGPRRDWPGLFTQDMTSTPHHSTGLPNVTSTHTAFPTTDHPFTASVWFPVVRR</sequence>
<dbReference type="EMBL" id="VSRR010000251">
    <property type="protein sequence ID" value="MPC12995.1"/>
    <property type="molecule type" value="Genomic_DNA"/>
</dbReference>
<evidence type="ECO:0000313" key="2">
    <source>
        <dbReference type="EMBL" id="MPC12995.1"/>
    </source>
</evidence>
<feature type="compositionally biased region" description="Polar residues" evidence="1">
    <location>
        <begin position="38"/>
        <end position="59"/>
    </location>
</feature>